<organism evidence="2 3">
    <name type="scientific">Fistulina hepatica ATCC 64428</name>
    <dbReference type="NCBI Taxonomy" id="1128425"/>
    <lineage>
        <taxon>Eukaryota</taxon>
        <taxon>Fungi</taxon>
        <taxon>Dikarya</taxon>
        <taxon>Basidiomycota</taxon>
        <taxon>Agaricomycotina</taxon>
        <taxon>Agaricomycetes</taxon>
        <taxon>Agaricomycetidae</taxon>
        <taxon>Agaricales</taxon>
        <taxon>Fistulinaceae</taxon>
        <taxon>Fistulina</taxon>
    </lineage>
</organism>
<proteinExistence type="predicted"/>
<keyword evidence="3" id="KW-1185">Reference proteome</keyword>
<evidence type="ECO:0000256" key="1">
    <source>
        <dbReference type="SAM" id="MobiDB-lite"/>
    </source>
</evidence>
<evidence type="ECO:0000313" key="2">
    <source>
        <dbReference type="EMBL" id="KIY47315.1"/>
    </source>
</evidence>
<evidence type="ECO:0000313" key="3">
    <source>
        <dbReference type="Proteomes" id="UP000054144"/>
    </source>
</evidence>
<feature type="compositionally biased region" description="Basic and acidic residues" evidence="1">
    <location>
        <begin position="153"/>
        <end position="164"/>
    </location>
</feature>
<feature type="region of interest" description="Disordered" evidence="1">
    <location>
        <begin position="88"/>
        <end position="120"/>
    </location>
</feature>
<dbReference type="EMBL" id="KN881952">
    <property type="protein sequence ID" value="KIY47315.1"/>
    <property type="molecule type" value="Genomic_DNA"/>
</dbReference>
<dbReference type="Proteomes" id="UP000054144">
    <property type="component" value="Unassembled WGS sequence"/>
</dbReference>
<accession>A0A0D7A9H7</accession>
<dbReference type="AlphaFoldDB" id="A0A0D7A9H7"/>
<reference evidence="2 3" key="1">
    <citation type="journal article" date="2015" name="Fungal Genet. Biol.">
        <title>Evolution of novel wood decay mechanisms in Agaricales revealed by the genome sequences of Fistulina hepatica and Cylindrobasidium torrendii.</title>
        <authorList>
            <person name="Floudas D."/>
            <person name="Held B.W."/>
            <person name="Riley R."/>
            <person name="Nagy L.G."/>
            <person name="Koehler G."/>
            <person name="Ransdell A.S."/>
            <person name="Younus H."/>
            <person name="Chow J."/>
            <person name="Chiniquy J."/>
            <person name="Lipzen A."/>
            <person name="Tritt A."/>
            <person name="Sun H."/>
            <person name="Haridas S."/>
            <person name="LaButti K."/>
            <person name="Ohm R.A."/>
            <person name="Kues U."/>
            <person name="Blanchette R.A."/>
            <person name="Grigoriev I.V."/>
            <person name="Minto R.E."/>
            <person name="Hibbett D.S."/>
        </authorList>
    </citation>
    <scope>NUCLEOTIDE SEQUENCE [LARGE SCALE GENOMIC DNA]</scope>
    <source>
        <strain evidence="2 3">ATCC 64428</strain>
    </source>
</reference>
<feature type="region of interest" description="Disordered" evidence="1">
    <location>
        <begin position="136"/>
        <end position="165"/>
    </location>
</feature>
<name>A0A0D7A9H7_9AGAR</name>
<gene>
    <name evidence="2" type="ORF">FISHEDRAFT_59736</name>
</gene>
<protein>
    <submittedName>
        <fullName evidence="2">Uncharacterized protein</fullName>
    </submittedName>
</protein>
<sequence>MSSPVAVASSRADSFNSTFSLLTAFSHRDKLDIAGDNSNVISPTRRTGRNRSSTLLVGLSRPGPASEWLDAGVNDSLGISPSTLPMIATELPHEPSDSSDECASASGSDDSQSDDADFHYDVADNRTDEMAVELNVDPAFVEEAPTPRKGRRGGPDRLGVEGHVLRKTRRTVRAHTDGF</sequence>